<dbReference type="AlphaFoldDB" id="I3YMH7"/>
<sequence>MKIVLGEAKEEYDTDVQMAVTRQLILRVNTEIKPEAAYVVSEITYSRRTGYSYTLINTQTKERRTTNLIRPLSKRFGVGFYKDDVRMMLMPEPEFKRLCEGAQNIVKKEEVKKDKTRYQLSNDYQGFRYDTKLTTKEIAIKIRAYCKTQYPDYKFSVRVDRSEINVKILSGPQEIRAGKGLAKGNWQTIGITDFYRDWLSDGAYKMLYDITQYAKSYNRSNTDIQNDYFDENFYFRLDIGAWDRPYTVTPEIKPQTGITKSGTLQKIESRIVSQQEANHRSGPEKTI</sequence>
<evidence type="ECO:0000259" key="1">
    <source>
        <dbReference type="Pfam" id="PF18847"/>
    </source>
</evidence>
<evidence type="ECO:0000313" key="2">
    <source>
        <dbReference type="EMBL" id="AFL78195.1"/>
    </source>
</evidence>
<name>I3YMH7_ALIFI</name>
<dbReference type="RefSeq" id="WP_014775596.1">
    <property type="nucleotide sequence ID" value="NC_018011.1"/>
</dbReference>
<dbReference type="KEGG" id="afd:Alfi_1875"/>
<dbReference type="InterPro" id="IPR041311">
    <property type="entry name" value="LPD29"/>
</dbReference>
<gene>
    <name evidence="2" type="ordered locus">Alfi_1875</name>
</gene>
<feature type="domain" description="Large polyvalent protein associated" evidence="1">
    <location>
        <begin position="134"/>
        <end position="174"/>
    </location>
</feature>
<dbReference type="EMBL" id="CP003274">
    <property type="protein sequence ID" value="AFL78195.1"/>
    <property type="molecule type" value="Genomic_DNA"/>
</dbReference>
<reference evidence="3" key="1">
    <citation type="journal article" date="2013" name="Stand. Genomic Sci.">
        <title>Complete genome sequence of the bile-resistant pigment-producing anaerobe Alistipes finegoldii type strain (AHN2437(T)).</title>
        <authorList>
            <person name="Mavromatis K."/>
            <person name="Stackebrandt E."/>
            <person name="Munk C."/>
            <person name="Lapidus A."/>
            <person name="Nolan M."/>
            <person name="Lucas S."/>
            <person name="Hammon N."/>
            <person name="Deshpande S."/>
            <person name="Cheng J.F."/>
            <person name="Tapia R."/>
            <person name="Goodwin L.A."/>
            <person name="Pitluck S."/>
            <person name="Liolios K."/>
            <person name="Pagani I."/>
            <person name="Ivanova N."/>
            <person name="Mikhailova N."/>
            <person name="Huntemann M."/>
            <person name="Pati A."/>
            <person name="Chen A."/>
            <person name="Palaniappan K."/>
            <person name="Land M."/>
            <person name="Hauser L."/>
            <person name="Rohde M."/>
            <person name="Gronow S."/>
            <person name="Goker M."/>
            <person name="Detter J.C."/>
            <person name="Bristow J."/>
            <person name="Eisen J.A."/>
            <person name="Markowitz V."/>
            <person name="Hugenholtz P."/>
            <person name="Kyrpides N.C."/>
            <person name="Klenk H.P."/>
            <person name="Woyke T."/>
        </authorList>
    </citation>
    <scope>NUCLEOTIDE SEQUENCE</scope>
    <source>
        <strain evidence="3">DSM 17242 / JCM 16770 / AHN 2437 / CCUG 46020 / CIP 107999</strain>
    </source>
</reference>
<accession>I3YMH7</accession>
<dbReference type="STRING" id="679935.Alfi_1875"/>
<dbReference type="Pfam" id="PF18847">
    <property type="entry name" value="LPD29"/>
    <property type="match status" value="1"/>
</dbReference>
<protein>
    <recommendedName>
        <fullName evidence="1">Large polyvalent protein associated domain-containing protein</fullName>
    </recommendedName>
</protein>
<evidence type="ECO:0000313" key="3">
    <source>
        <dbReference type="Proteomes" id="UP000006052"/>
    </source>
</evidence>
<dbReference type="eggNOG" id="COG2214">
    <property type="taxonomic scope" value="Bacteria"/>
</dbReference>
<dbReference type="HOGENOM" id="CLU_968523_0_0_10"/>
<organism evidence="2 3">
    <name type="scientific">Alistipes finegoldii (strain DSM 17242 / JCM 16770 / CCUG 46020 / CIP 107999 / KCTC 15236 / AHN 2437)</name>
    <dbReference type="NCBI Taxonomy" id="679935"/>
    <lineage>
        <taxon>Bacteria</taxon>
        <taxon>Pseudomonadati</taxon>
        <taxon>Bacteroidota</taxon>
        <taxon>Bacteroidia</taxon>
        <taxon>Bacteroidales</taxon>
        <taxon>Rikenellaceae</taxon>
        <taxon>Alistipes</taxon>
    </lineage>
</organism>
<dbReference type="Proteomes" id="UP000006052">
    <property type="component" value="Chromosome"/>
</dbReference>
<proteinExistence type="predicted"/>